<evidence type="ECO:0000313" key="3">
    <source>
        <dbReference type="Proteomes" id="UP000694546"/>
    </source>
</evidence>
<organism evidence="2 3">
    <name type="scientific">Gadus morhua</name>
    <name type="common">Atlantic cod</name>
    <dbReference type="NCBI Taxonomy" id="8049"/>
    <lineage>
        <taxon>Eukaryota</taxon>
        <taxon>Metazoa</taxon>
        <taxon>Chordata</taxon>
        <taxon>Craniata</taxon>
        <taxon>Vertebrata</taxon>
        <taxon>Euteleostomi</taxon>
        <taxon>Actinopterygii</taxon>
        <taxon>Neopterygii</taxon>
        <taxon>Teleostei</taxon>
        <taxon>Neoteleostei</taxon>
        <taxon>Acanthomorphata</taxon>
        <taxon>Zeiogadaria</taxon>
        <taxon>Gadariae</taxon>
        <taxon>Gadiformes</taxon>
        <taxon>Gadoidei</taxon>
        <taxon>Gadidae</taxon>
        <taxon>Gadus</taxon>
    </lineage>
</organism>
<dbReference type="InterPro" id="IPR000477">
    <property type="entry name" value="RT_dom"/>
</dbReference>
<keyword evidence="3" id="KW-1185">Reference proteome</keyword>
<accession>A0A8C5BKN3</accession>
<dbReference type="GeneTree" id="ENSGT01150000286902"/>
<feature type="domain" description="Reverse transcriptase" evidence="1">
    <location>
        <begin position="1"/>
        <end position="181"/>
    </location>
</feature>
<name>A0A8C5BKN3_GADMO</name>
<dbReference type="PANTHER" id="PTHR33332">
    <property type="entry name" value="REVERSE TRANSCRIPTASE DOMAIN-CONTAINING PROTEIN"/>
    <property type="match status" value="1"/>
</dbReference>
<reference evidence="2" key="1">
    <citation type="submission" date="2025-08" db="UniProtKB">
        <authorList>
            <consortium name="Ensembl"/>
        </authorList>
    </citation>
    <scope>IDENTIFICATION</scope>
</reference>
<dbReference type="AlphaFoldDB" id="A0A8C5BKN3"/>
<dbReference type="Pfam" id="PF00078">
    <property type="entry name" value="RVT_1"/>
    <property type="match status" value="1"/>
</dbReference>
<dbReference type="PROSITE" id="PS50878">
    <property type="entry name" value="RT_POL"/>
    <property type="match status" value="1"/>
</dbReference>
<evidence type="ECO:0000313" key="2">
    <source>
        <dbReference type="Ensembl" id="ENSGMOP00000047666.1"/>
    </source>
</evidence>
<evidence type="ECO:0000259" key="1">
    <source>
        <dbReference type="PROSITE" id="PS50878"/>
    </source>
</evidence>
<sequence>MCDLNADENADILYLDFSKAFDKVDHAILLKKLNLYGIQGKVHQWLTSFPHGRTQHVVIDGVESNIIRVLSGVPQGTVLGPLLFILYINDLFSVVKHSKVKVFADDSKLHKNISSPSDCQLLQEDLHAVVRWANSNNMELNENKFQLLQHGKNQDLKHPYLLPSGKSISSDDVVKDLGVYIDKDLRWRQHISKKSTEASGKAGWVLRTFSVRDRDTMMLLYKTYVRSIIEYCCALWSPHLLCDIIMVESIQRSFTAKIAGYTNLSYWDRLKQLDLYSLQRRRERYIVILVWKIYHEVIPNNVNIVFQHSQRRGVTCLRPLGSSKYSSINTMRFHSFSSTASALYNAVPPDIKPIPTLDKFKAALDSFLHSVPDTPPTPGYTGANGNSLLEWAGSKSQ</sequence>
<protein>
    <recommendedName>
        <fullName evidence="1">Reverse transcriptase domain-containing protein</fullName>
    </recommendedName>
</protein>
<dbReference type="Ensembl" id="ENSGMOT00000067660.1">
    <property type="protein sequence ID" value="ENSGMOP00000047666.1"/>
    <property type="gene ID" value="ENSGMOG00000024975.1"/>
</dbReference>
<reference evidence="2" key="2">
    <citation type="submission" date="2025-09" db="UniProtKB">
        <authorList>
            <consortium name="Ensembl"/>
        </authorList>
    </citation>
    <scope>IDENTIFICATION</scope>
</reference>
<dbReference type="PRINTS" id="PR01345">
    <property type="entry name" value="CERVTRCPTASE"/>
</dbReference>
<dbReference type="SUPFAM" id="SSF56672">
    <property type="entry name" value="DNA/RNA polymerases"/>
    <property type="match status" value="1"/>
</dbReference>
<dbReference type="OMA" id="FISHRIV"/>
<proteinExistence type="predicted"/>
<dbReference type="Proteomes" id="UP000694546">
    <property type="component" value="Chromosome 4"/>
</dbReference>
<dbReference type="InterPro" id="IPR043502">
    <property type="entry name" value="DNA/RNA_pol_sf"/>
</dbReference>